<keyword evidence="2" id="KW-1185">Reference proteome</keyword>
<proteinExistence type="predicted"/>
<dbReference type="EMBL" id="CM047746">
    <property type="protein sequence ID" value="KAJ0020813.1"/>
    <property type="molecule type" value="Genomic_DNA"/>
</dbReference>
<accession>A0ACC0XNY5</accession>
<name>A0ACC0XNY5_9ROSI</name>
<comment type="caution">
    <text evidence="1">The sequence shown here is derived from an EMBL/GenBank/DDBJ whole genome shotgun (WGS) entry which is preliminary data.</text>
</comment>
<dbReference type="Proteomes" id="UP001163603">
    <property type="component" value="Chromosome 11"/>
</dbReference>
<evidence type="ECO:0000313" key="1">
    <source>
        <dbReference type="EMBL" id="KAJ0020813.1"/>
    </source>
</evidence>
<protein>
    <submittedName>
        <fullName evidence="1">Uncharacterized protein</fullName>
    </submittedName>
</protein>
<reference evidence="2" key="1">
    <citation type="journal article" date="2023" name="G3 (Bethesda)">
        <title>Genome assembly and association tests identify interacting loci associated with vigor, precocity, and sex in interspecific pistachio rootstocks.</title>
        <authorList>
            <person name="Palmer W."/>
            <person name="Jacygrad E."/>
            <person name="Sagayaradj S."/>
            <person name="Cavanaugh K."/>
            <person name="Han R."/>
            <person name="Bertier L."/>
            <person name="Beede B."/>
            <person name="Kafkas S."/>
            <person name="Golino D."/>
            <person name="Preece J."/>
            <person name="Michelmore R."/>
        </authorList>
    </citation>
    <scope>NUCLEOTIDE SEQUENCE [LARGE SCALE GENOMIC DNA]</scope>
</reference>
<gene>
    <name evidence="1" type="ORF">Pint_31758</name>
</gene>
<sequence length="225" mass="24713">MKPKKGDKGKSGLKSQGSQQDLKLGISMGSRKISVDGKVTSNNEEIGPQGPMNSTDGDRIKINLSNAGLEAAHVATDTEFSSFQQAKFMVDIDVQIPSSFDPFAETKSSANSKGGYVPLRVQQRNGKKSITTIDVNEDYPKIPEAKGQISAIRSEAFFIPWYELYITYGGIFSLTFGPKVVVDLEVSAANKDQLLVGLLEELEIDLAVFFEQQKVYLVRKGWQDP</sequence>
<evidence type="ECO:0000313" key="2">
    <source>
        <dbReference type="Proteomes" id="UP001163603"/>
    </source>
</evidence>
<organism evidence="1 2">
    <name type="scientific">Pistacia integerrima</name>
    <dbReference type="NCBI Taxonomy" id="434235"/>
    <lineage>
        <taxon>Eukaryota</taxon>
        <taxon>Viridiplantae</taxon>
        <taxon>Streptophyta</taxon>
        <taxon>Embryophyta</taxon>
        <taxon>Tracheophyta</taxon>
        <taxon>Spermatophyta</taxon>
        <taxon>Magnoliopsida</taxon>
        <taxon>eudicotyledons</taxon>
        <taxon>Gunneridae</taxon>
        <taxon>Pentapetalae</taxon>
        <taxon>rosids</taxon>
        <taxon>malvids</taxon>
        <taxon>Sapindales</taxon>
        <taxon>Anacardiaceae</taxon>
        <taxon>Pistacia</taxon>
    </lineage>
</organism>